<dbReference type="SUPFAM" id="SSF54637">
    <property type="entry name" value="Thioesterase/thiol ester dehydrase-isomerase"/>
    <property type="match status" value="1"/>
</dbReference>
<dbReference type="Proteomes" id="UP000217545">
    <property type="component" value="Chromosome"/>
</dbReference>
<dbReference type="Pfam" id="PF13279">
    <property type="entry name" value="4HBT_2"/>
    <property type="match status" value="1"/>
</dbReference>
<protein>
    <submittedName>
        <fullName evidence="1">Thioesterase</fullName>
        <ecNumber evidence="1">3.1.2.-</ecNumber>
    </submittedName>
</protein>
<evidence type="ECO:0000313" key="2">
    <source>
        <dbReference type="Proteomes" id="UP000217545"/>
    </source>
</evidence>
<dbReference type="EC" id="3.1.2.-" evidence="1"/>
<dbReference type="EMBL" id="CP010784">
    <property type="protein sequence ID" value="ATF05945.1"/>
    <property type="molecule type" value="Genomic_DNA"/>
</dbReference>
<organism evidence="1 2">
    <name type="scientific">Phaeobacter gallaeciensis</name>
    <dbReference type="NCBI Taxonomy" id="60890"/>
    <lineage>
        <taxon>Bacteria</taxon>
        <taxon>Pseudomonadati</taxon>
        <taxon>Pseudomonadota</taxon>
        <taxon>Alphaproteobacteria</taxon>
        <taxon>Rhodobacterales</taxon>
        <taxon>Roseobacteraceae</taxon>
        <taxon>Phaeobacter</taxon>
    </lineage>
</organism>
<proteinExistence type="predicted"/>
<dbReference type="Gene3D" id="3.10.129.10">
    <property type="entry name" value="Hotdog Thioesterase"/>
    <property type="match status" value="1"/>
</dbReference>
<sequence length="176" mass="20226">MLRRPDLHLAVKFSTDCFMDLIFHTPLSPDAQRRHGLEVPQPLAMADRVRFSELDILHHVNNKAYLSWFETLRVAYYDRVFAPHFKGLCAPRNVLRNANVHYMKEMVLDEDYITTARVVSFRRTSYVMEQQIWSGDLRATMTGVMVLRTPDGQSGYPLPDSLRATLIEQDGAVAEG</sequence>
<dbReference type="InterPro" id="IPR029069">
    <property type="entry name" value="HotDog_dom_sf"/>
</dbReference>
<dbReference type="AlphaFoldDB" id="A0AAD0ED03"/>
<name>A0AAD0ED03_9RHOB</name>
<accession>A0AAD0ED03</accession>
<evidence type="ECO:0000313" key="1">
    <source>
        <dbReference type="EMBL" id="ATF05945.1"/>
    </source>
</evidence>
<keyword evidence="1" id="KW-0378">Hydrolase</keyword>
<gene>
    <name evidence="1" type="ORF">PhaeoP63_01873</name>
</gene>
<dbReference type="GO" id="GO:0016787">
    <property type="term" value="F:hydrolase activity"/>
    <property type="evidence" value="ECO:0007669"/>
    <property type="project" value="UniProtKB-KW"/>
</dbReference>
<reference evidence="1 2" key="1">
    <citation type="journal article" date="2017" name="Front. Microbiol.">
        <title>Phaeobacter piscinae sp. nov., a species of the Roseobacter group and potential aquaculture probiont.</title>
        <authorList>
            <person name="Sonnenschein E.C."/>
            <person name="Phippen C.B.W."/>
            <person name="Nielsen K.F."/>
            <person name="Mateiu R.V."/>
            <person name="Melchiorsen J."/>
            <person name="Gram L."/>
            <person name="Overmann J."/>
            <person name="Freese H.M."/>
        </authorList>
    </citation>
    <scope>NUCLEOTIDE SEQUENCE [LARGE SCALE GENOMIC DNA]</scope>
    <source>
        <strain evidence="1 2">P63</strain>
    </source>
</reference>
<dbReference type="CDD" id="cd00586">
    <property type="entry name" value="4HBT"/>
    <property type="match status" value="1"/>
</dbReference>